<dbReference type="InterPro" id="IPR030931">
    <property type="entry name" value="Group_II_RT_mat"/>
</dbReference>
<dbReference type="InterPro" id="IPR013597">
    <property type="entry name" value="Mat_intron_G2"/>
</dbReference>
<dbReference type="InterPro" id="IPR051083">
    <property type="entry name" value="GrpII_Intron_Splice-Mob/Def"/>
</dbReference>
<dbReference type="InterPro" id="IPR043502">
    <property type="entry name" value="DNA/RNA_pol_sf"/>
</dbReference>
<dbReference type="Pfam" id="PF00078">
    <property type="entry name" value="RVT_1"/>
    <property type="match status" value="1"/>
</dbReference>
<dbReference type="CDD" id="cd01651">
    <property type="entry name" value="RT_G2_intron"/>
    <property type="match status" value="1"/>
</dbReference>
<dbReference type="EMBL" id="AKVJ01000066">
    <property type="protein sequence ID" value="EIW16470.1"/>
    <property type="molecule type" value="Genomic_DNA"/>
</dbReference>
<feature type="domain" description="Reverse transcriptase" evidence="1">
    <location>
        <begin position="98"/>
        <end position="324"/>
    </location>
</feature>
<evidence type="ECO:0000313" key="2">
    <source>
        <dbReference type="EMBL" id="EIW16470.1"/>
    </source>
</evidence>
<name>I8RFK2_9FIRM</name>
<dbReference type="NCBIfam" id="TIGR04416">
    <property type="entry name" value="group_II_RT_mat"/>
    <property type="match status" value="1"/>
</dbReference>
<evidence type="ECO:0000313" key="3">
    <source>
        <dbReference type="Proteomes" id="UP000004324"/>
    </source>
</evidence>
<dbReference type="PANTHER" id="PTHR34047">
    <property type="entry name" value="NUCLEAR INTRON MATURASE 1, MITOCHONDRIAL-RELATED"/>
    <property type="match status" value="1"/>
</dbReference>
<gene>
    <name evidence="2" type="ORF">FB4_0981</name>
</gene>
<sequence length="469" mass="53983">MKGTKKCVESRQLHKEGCLQETRVELRGNVGVPSISPMPERGRNGDNEYAGGLLEKILHRDNMNLAYKRVKGNKGSHGVDGMTVNELLQFLKQNGNQLRQSILEGTYKPEPVRRIEIPKPDGGKRLLGIPTVVDRVIQQAIAQILTPIYEMQFSANSYGFRPGRSAKQAVVKCKEYIEAGYTWTVDIDLAKYFDTVNHDKLMRLLSETIEDSRVLSLIRKYLKSGVMINGVVQESEEGCPQGGNLSPLLSNVMLNELDTELTRRGLKFCRYADDQNIYVKSRKAAERVMASITRFLEQKLRLKVNQEKSTVDRPWKLKFLGFSFYHKKGGLGIRVHPKPVKKFKQKLKEITGRSNAMSMEQRAEKLRQCIVGWMNYFGMADMKTLAKALDEWLRRRIRMCLWKQWKKIGTKHDNLVAHGIDNRKAWEYANTRKSYWHTANSPILSRTLTNEYLRKIGFITISERYSLVH</sequence>
<evidence type="ECO:0000259" key="1">
    <source>
        <dbReference type="PROSITE" id="PS50878"/>
    </source>
</evidence>
<protein>
    <submittedName>
        <fullName evidence="2">RNA-directed DNA polymerase (Reverse transcriptase)</fullName>
    </submittedName>
</protein>
<dbReference type="SUPFAM" id="SSF56672">
    <property type="entry name" value="DNA/RNA polymerases"/>
    <property type="match status" value="1"/>
</dbReference>
<dbReference type="Pfam" id="PF08388">
    <property type="entry name" value="GIIM"/>
    <property type="match status" value="1"/>
</dbReference>
<dbReference type="PANTHER" id="PTHR34047:SF8">
    <property type="entry name" value="PROTEIN YKFC"/>
    <property type="match status" value="1"/>
</dbReference>
<dbReference type="PROSITE" id="PS50878">
    <property type="entry name" value="RT_POL"/>
    <property type="match status" value="1"/>
</dbReference>
<dbReference type="AlphaFoldDB" id="I8RFK2"/>
<comment type="caution">
    <text evidence="2">The sequence shown here is derived from an EMBL/GenBank/DDBJ whole genome shotgun (WGS) entry which is preliminary data.</text>
</comment>
<keyword evidence="2" id="KW-0808">Transferase</keyword>
<dbReference type="PATRIC" id="fig|1149862.3.peg.3993"/>
<accession>I8RFK2</accession>
<keyword evidence="3" id="KW-1185">Reference proteome</keyword>
<proteinExistence type="predicted"/>
<reference evidence="2 3" key="1">
    <citation type="journal article" date="2012" name="J. Bacteriol.">
        <title>Draft Genome Sequences for Two Metal-Reducing Pelosinus fermentans Strains Isolated from a Cr(VI)-Contaminated Site and for Type Strain R7.</title>
        <authorList>
            <person name="Brown S.D."/>
            <person name="Podar M."/>
            <person name="Klingeman D.M."/>
            <person name="Johnson C.M."/>
            <person name="Yang Z.K."/>
            <person name="Utturkar S.M."/>
            <person name="Land M.L."/>
            <person name="Mosher J.J."/>
            <person name="Hurt R.A.Jr."/>
            <person name="Phelps T.J."/>
            <person name="Palumbo A.V."/>
            <person name="Arkin A.P."/>
            <person name="Hazen T.C."/>
            <person name="Elias D.A."/>
        </authorList>
    </citation>
    <scope>NUCLEOTIDE SEQUENCE [LARGE SCALE GENOMIC DNA]</scope>
    <source>
        <strain evidence="2 3">B4</strain>
    </source>
</reference>
<organism evidence="2 3">
    <name type="scientific">Pelosinus fermentans B4</name>
    <dbReference type="NCBI Taxonomy" id="1149862"/>
    <lineage>
        <taxon>Bacteria</taxon>
        <taxon>Bacillati</taxon>
        <taxon>Bacillota</taxon>
        <taxon>Negativicutes</taxon>
        <taxon>Selenomonadales</taxon>
        <taxon>Sporomusaceae</taxon>
        <taxon>Pelosinus</taxon>
    </lineage>
</organism>
<dbReference type="OrthoDB" id="9788687at2"/>
<keyword evidence="2" id="KW-0548">Nucleotidyltransferase</keyword>
<dbReference type="Proteomes" id="UP000004324">
    <property type="component" value="Unassembled WGS sequence"/>
</dbReference>
<dbReference type="GO" id="GO:0003964">
    <property type="term" value="F:RNA-directed DNA polymerase activity"/>
    <property type="evidence" value="ECO:0007669"/>
    <property type="project" value="UniProtKB-KW"/>
</dbReference>
<keyword evidence="2" id="KW-0695">RNA-directed DNA polymerase</keyword>
<dbReference type="InterPro" id="IPR000477">
    <property type="entry name" value="RT_dom"/>
</dbReference>
<dbReference type="RefSeq" id="WP_007937569.1">
    <property type="nucleotide sequence ID" value="NZ_AKVJ01000066.1"/>
</dbReference>